<evidence type="ECO:0000259" key="2">
    <source>
        <dbReference type="PROSITE" id="PS50104"/>
    </source>
</evidence>
<feature type="transmembrane region" description="Helical" evidence="1">
    <location>
        <begin position="263"/>
        <end position="290"/>
    </location>
</feature>
<dbReference type="InterPro" id="IPR042342">
    <property type="entry name" value="TTC22"/>
</dbReference>
<dbReference type="InterPro" id="IPR000157">
    <property type="entry name" value="TIR_dom"/>
</dbReference>
<keyword evidence="1" id="KW-0812">Transmembrane</keyword>
<dbReference type="PANTHER" id="PTHR16253:SF0">
    <property type="entry name" value="TETRATRICOPEPTIDE REPEAT PROTEIN 22"/>
    <property type="match status" value="1"/>
</dbReference>
<evidence type="ECO:0000313" key="4">
    <source>
        <dbReference type="RefSeq" id="XP_006813898.1"/>
    </source>
</evidence>
<evidence type="ECO:0000256" key="1">
    <source>
        <dbReference type="SAM" id="Phobius"/>
    </source>
</evidence>
<keyword evidence="1" id="KW-1133">Transmembrane helix</keyword>
<keyword evidence="3" id="KW-1185">Reference proteome</keyword>
<feature type="transmembrane region" description="Helical" evidence="1">
    <location>
        <begin position="296"/>
        <end position="316"/>
    </location>
</feature>
<protein>
    <submittedName>
        <fullName evidence="4">Uncharacterized protein LOC100366292</fullName>
    </submittedName>
</protein>
<accession>A0ABM0M1K7</accession>
<organism evidence="3 4">
    <name type="scientific">Saccoglossus kowalevskii</name>
    <name type="common">Acorn worm</name>
    <dbReference type="NCBI Taxonomy" id="10224"/>
    <lineage>
        <taxon>Eukaryota</taxon>
        <taxon>Metazoa</taxon>
        <taxon>Hemichordata</taxon>
        <taxon>Enteropneusta</taxon>
        <taxon>Harrimaniidae</taxon>
        <taxon>Saccoglossus</taxon>
    </lineage>
</organism>
<sequence>MSASIPIEVEVVDDGMSHASAFHDGSVQHVITDTTRHDGLSTTAKEDATKVFFSHSSKDSAWVKETVERLEQNHSIECLFDERDFIAGRPIVDNIIRCIRNTDRTVLVLTPDFLDSPWCGYEAQMIFSEHLFREQKIMIPVLLSECIVPDFMKHLTYLDVRDPQFWDKFLEILLLDDTNVEIHDSMLEQFSSGSETVKFNGKSILPVNMNLTLDTTRIYESLASKGIRVPQDNIHAAVEILTRSSPVRFSCCYGCCKSHAMRIILWIFSLLSISVSLVYFLVFAILIQSFDGIPGTVFYCFAVALITSMTLLICMLKCGRIHKKPEREANLLLMDHGVILGIVPSTSRRCMYDIHFVHFRTAKCLRTLERYLKSKTKNKFQKKRSDNIITVEDTDDSSNLIDSSAIITKEEEHIKETARNYVANLCGRYVRRIHQDKLRNPTGGVRHCSKGVCLCQFVQIEYFKESV</sequence>
<dbReference type="SUPFAM" id="SSF52200">
    <property type="entry name" value="Toll/Interleukin receptor TIR domain"/>
    <property type="match status" value="1"/>
</dbReference>
<keyword evidence="1" id="KW-0472">Membrane</keyword>
<dbReference type="GeneID" id="100366292"/>
<name>A0ABM0M1K7_SACKO</name>
<dbReference type="Pfam" id="PF13676">
    <property type="entry name" value="TIR_2"/>
    <property type="match status" value="1"/>
</dbReference>
<dbReference type="PANTHER" id="PTHR16253">
    <property type="entry name" value="TETRATRICOPEPTIDE REPEAT PROTEIN 22"/>
    <property type="match status" value="1"/>
</dbReference>
<reference evidence="4" key="1">
    <citation type="submission" date="2025-08" db="UniProtKB">
        <authorList>
            <consortium name="RefSeq"/>
        </authorList>
    </citation>
    <scope>IDENTIFICATION</scope>
    <source>
        <tissue evidence="4">Testes</tissue>
    </source>
</reference>
<dbReference type="RefSeq" id="XP_006813898.1">
    <property type="nucleotide sequence ID" value="XM_006813835.1"/>
</dbReference>
<dbReference type="Proteomes" id="UP000694865">
    <property type="component" value="Unplaced"/>
</dbReference>
<feature type="domain" description="TIR" evidence="2">
    <location>
        <begin position="47"/>
        <end position="173"/>
    </location>
</feature>
<dbReference type="PROSITE" id="PS50104">
    <property type="entry name" value="TIR"/>
    <property type="match status" value="1"/>
</dbReference>
<dbReference type="Pfam" id="PF14800">
    <property type="entry name" value="DUF4481"/>
    <property type="match status" value="1"/>
</dbReference>
<dbReference type="Gene3D" id="3.40.50.10140">
    <property type="entry name" value="Toll/interleukin-1 receptor homology (TIR) domain"/>
    <property type="match status" value="1"/>
</dbReference>
<evidence type="ECO:0000313" key="3">
    <source>
        <dbReference type="Proteomes" id="UP000694865"/>
    </source>
</evidence>
<proteinExistence type="predicted"/>
<dbReference type="InterPro" id="IPR028054">
    <property type="entry name" value="DUF4481"/>
</dbReference>
<gene>
    <name evidence="4" type="primary">LOC100366292</name>
</gene>
<dbReference type="SMART" id="SM00255">
    <property type="entry name" value="TIR"/>
    <property type="match status" value="1"/>
</dbReference>
<dbReference type="InterPro" id="IPR035897">
    <property type="entry name" value="Toll_tir_struct_dom_sf"/>
</dbReference>